<reference evidence="1" key="1">
    <citation type="submission" date="2021-05" db="EMBL/GenBank/DDBJ databases">
        <authorList>
            <person name="Alioto T."/>
            <person name="Alioto T."/>
            <person name="Gomez Garrido J."/>
        </authorList>
    </citation>
    <scope>NUCLEOTIDE SEQUENCE</scope>
</reference>
<evidence type="ECO:0000313" key="1">
    <source>
        <dbReference type="EMBL" id="CAG6751172.1"/>
    </source>
</evidence>
<dbReference type="AlphaFoldDB" id="A0A8D8ZPN5"/>
<organism evidence="1">
    <name type="scientific">Cacopsylla melanoneura</name>
    <dbReference type="NCBI Taxonomy" id="428564"/>
    <lineage>
        <taxon>Eukaryota</taxon>
        <taxon>Metazoa</taxon>
        <taxon>Ecdysozoa</taxon>
        <taxon>Arthropoda</taxon>
        <taxon>Hexapoda</taxon>
        <taxon>Insecta</taxon>
        <taxon>Pterygota</taxon>
        <taxon>Neoptera</taxon>
        <taxon>Paraneoptera</taxon>
        <taxon>Hemiptera</taxon>
        <taxon>Sternorrhyncha</taxon>
        <taxon>Psylloidea</taxon>
        <taxon>Psyllidae</taxon>
        <taxon>Psyllinae</taxon>
        <taxon>Cacopsylla</taxon>
    </lineage>
</organism>
<protein>
    <submittedName>
        <fullName evidence="1">Uncharacterized protein</fullName>
    </submittedName>
</protein>
<sequence length="116" mass="13720">MYKEQQLFYKPIEESQKNPYPKTLYCLTNEYCHPHRTETVFIANISDNKIALPINLAPNRYGVLNRYLHHYLPKLLQFTIDVQVKVLLQTRKHLNINILLETIVFLLKPLKSGQII</sequence>
<name>A0A8D8ZPN5_9HEMI</name>
<dbReference type="EMBL" id="HBUF01529082">
    <property type="protein sequence ID" value="CAG6751172.1"/>
    <property type="molecule type" value="Transcribed_RNA"/>
</dbReference>
<accession>A0A8D8ZPN5</accession>
<proteinExistence type="predicted"/>